<dbReference type="AlphaFoldDB" id="A0A6F9EHD4"/>
<evidence type="ECO:0000313" key="2">
    <source>
        <dbReference type="Proteomes" id="UP000502196"/>
    </source>
</evidence>
<protein>
    <submittedName>
        <fullName evidence="1">Uncharacterized protein</fullName>
    </submittedName>
</protein>
<sequence length="75" mass="8023">MVEHLTFNQGVAGSSPAWLTNTGLCRTGTVATNGAGIIGDRDGRLAQRESTRFTREGSLVRSQYRPPFLCLGAVV</sequence>
<organism evidence="1 2">
    <name type="scientific">Kyrpidia spormannii</name>
    <dbReference type="NCBI Taxonomy" id="2055160"/>
    <lineage>
        <taxon>Bacteria</taxon>
        <taxon>Bacillati</taxon>
        <taxon>Bacillota</taxon>
        <taxon>Bacilli</taxon>
        <taxon>Bacillales</taxon>
        <taxon>Alicyclobacillaceae</taxon>
        <taxon>Kyrpidia</taxon>
    </lineage>
</organism>
<proteinExistence type="predicted"/>
<dbReference type="EMBL" id="LR792683">
    <property type="protein sequence ID" value="CAB3396339.1"/>
    <property type="molecule type" value="Genomic_DNA"/>
</dbReference>
<reference evidence="1 2" key="1">
    <citation type="submission" date="2020-04" db="EMBL/GenBank/DDBJ databases">
        <authorList>
            <person name="Hogendoorn C."/>
        </authorList>
    </citation>
    <scope>NUCLEOTIDE SEQUENCE [LARGE SCALE GENOMIC DNA]</scope>
    <source>
        <strain evidence="1">COOX1</strain>
    </source>
</reference>
<accession>A0A6F9EHD4</accession>
<evidence type="ECO:0000313" key="1">
    <source>
        <dbReference type="EMBL" id="CAB3396339.1"/>
    </source>
</evidence>
<name>A0A6F9EHD4_9BACL</name>
<gene>
    <name evidence="1" type="ORF">COOX1_3585</name>
</gene>
<dbReference type="Proteomes" id="UP000502196">
    <property type="component" value="Chromosome"/>
</dbReference>
<dbReference type="AntiFam" id="ANF00010">
    <property type="entry name" value="tRNA translation"/>
</dbReference>